<feature type="coiled-coil region" evidence="1">
    <location>
        <begin position="49"/>
        <end position="83"/>
    </location>
</feature>
<keyword evidence="1" id="KW-0175">Coiled coil</keyword>
<gene>
    <name evidence="3" type="ORF">CYNAS_LOCUS17642</name>
</gene>
<dbReference type="AlphaFoldDB" id="A0AA36MAI3"/>
<dbReference type="Proteomes" id="UP001176961">
    <property type="component" value="Unassembled WGS sequence"/>
</dbReference>
<organism evidence="3 4">
    <name type="scientific">Cylicocyclus nassatus</name>
    <name type="common">Nematode worm</name>
    <dbReference type="NCBI Taxonomy" id="53992"/>
    <lineage>
        <taxon>Eukaryota</taxon>
        <taxon>Metazoa</taxon>
        <taxon>Ecdysozoa</taxon>
        <taxon>Nematoda</taxon>
        <taxon>Chromadorea</taxon>
        <taxon>Rhabditida</taxon>
        <taxon>Rhabditina</taxon>
        <taxon>Rhabditomorpha</taxon>
        <taxon>Strongyloidea</taxon>
        <taxon>Strongylidae</taxon>
        <taxon>Cylicocyclus</taxon>
    </lineage>
</organism>
<accession>A0AA36MAI3</accession>
<keyword evidence="4" id="KW-1185">Reference proteome</keyword>
<proteinExistence type="predicted"/>
<evidence type="ECO:0000313" key="3">
    <source>
        <dbReference type="EMBL" id="CAJ0605659.1"/>
    </source>
</evidence>
<dbReference type="EMBL" id="CATQJL010000316">
    <property type="protein sequence ID" value="CAJ0605659.1"/>
    <property type="molecule type" value="Genomic_DNA"/>
</dbReference>
<comment type="caution">
    <text evidence="3">The sequence shown here is derived from an EMBL/GenBank/DDBJ whole genome shotgun (WGS) entry which is preliminary data.</text>
</comment>
<name>A0AA36MAI3_CYLNA</name>
<evidence type="ECO:0000256" key="2">
    <source>
        <dbReference type="SAM" id="MobiDB-lite"/>
    </source>
</evidence>
<sequence length="90" mass="10292">MLPEHEIGSDSDSDTDSQKNMDVEMQNQVEEQPKEKKKHTSAACSTSAAVTVRNLITQLTQELEKIRKEVENKENIARRARDEMESVDFN</sequence>
<protein>
    <submittedName>
        <fullName evidence="3">Uncharacterized protein</fullName>
    </submittedName>
</protein>
<evidence type="ECO:0000256" key="1">
    <source>
        <dbReference type="SAM" id="Coils"/>
    </source>
</evidence>
<evidence type="ECO:0000313" key="4">
    <source>
        <dbReference type="Proteomes" id="UP001176961"/>
    </source>
</evidence>
<feature type="region of interest" description="Disordered" evidence="2">
    <location>
        <begin position="1"/>
        <end position="47"/>
    </location>
</feature>
<reference evidence="3" key="1">
    <citation type="submission" date="2023-07" db="EMBL/GenBank/DDBJ databases">
        <authorList>
            <consortium name="CYATHOMIX"/>
        </authorList>
    </citation>
    <scope>NUCLEOTIDE SEQUENCE</scope>
    <source>
        <strain evidence="3">N/A</strain>
    </source>
</reference>